<dbReference type="PANTHER" id="PTHR36774:SF1">
    <property type="entry name" value="INSULIN-INDUCED PROTEIN"/>
    <property type="match status" value="1"/>
</dbReference>
<keyword evidence="1" id="KW-1133">Transmembrane helix</keyword>
<reference evidence="2 3" key="1">
    <citation type="journal article" date="2014" name="Agronomy (Basel)">
        <title>A Draft Genome Sequence for Ensete ventricosum, the Drought-Tolerant Tree Against Hunger.</title>
        <authorList>
            <person name="Harrison J."/>
            <person name="Moore K.A."/>
            <person name="Paszkiewicz K."/>
            <person name="Jones T."/>
            <person name="Grant M."/>
            <person name="Ambacheew D."/>
            <person name="Muzemil S."/>
            <person name="Studholme D.J."/>
        </authorList>
    </citation>
    <scope>NUCLEOTIDE SEQUENCE [LARGE SCALE GENOMIC DNA]</scope>
</reference>
<keyword evidence="1" id="KW-0812">Transmembrane</keyword>
<evidence type="ECO:0000256" key="1">
    <source>
        <dbReference type="SAM" id="Phobius"/>
    </source>
</evidence>
<feature type="non-terminal residue" evidence="2">
    <location>
        <position position="1"/>
    </location>
</feature>
<dbReference type="Proteomes" id="UP000287651">
    <property type="component" value="Unassembled WGS sequence"/>
</dbReference>
<comment type="caution">
    <text evidence="2">The sequence shown here is derived from an EMBL/GenBank/DDBJ whole genome shotgun (WGS) entry which is preliminary data.</text>
</comment>
<protein>
    <submittedName>
        <fullName evidence="2">Uncharacterized protein</fullName>
    </submittedName>
</protein>
<dbReference type="EMBL" id="AMZH03010689">
    <property type="protein sequence ID" value="RRT54266.1"/>
    <property type="molecule type" value="Genomic_DNA"/>
</dbReference>
<dbReference type="AlphaFoldDB" id="A0A426YRC2"/>
<feature type="transmembrane region" description="Helical" evidence="1">
    <location>
        <begin position="180"/>
        <end position="205"/>
    </location>
</feature>
<keyword evidence="1" id="KW-0472">Membrane</keyword>
<evidence type="ECO:0000313" key="3">
    <source>
        <dbReference type="Proteomes" id="UP000287651"/>
    </source>
</evidence>
<dbReference type="PANTHER" id="PTHR36774">
    <property type="entry name" value="INSULIN-INDUCED PROTEIN"/>
    <property type="match status" value="1"/>
</dbReference>
<name>A0A426YRC2_ENSVE</name>
<proteinExistence type="predicted"/>
<evidence type="ECO:0000313" key="2">
    <source>
        <dbReference type="EMBL" id="RRT54266.1"/>
    </source>
</evidence>
<sequence>VYNIAVKVSTRHFYESFGRTFTEHRGKDHGAEVADTMELLWPAASGQGCNVDRRVSASGLGKWLQSEVSKKGLKDTWPSISLTLFGAGFFLGPLLDGLHSRVNLMIYQNGAVDVGPLHTNIWLLLDEKAPSRSKVGVGSVEKTAISLITLAAFIELSAELYKAGVADNVEAYTLFALAEFVWVFLDGTWLGFAVACFVGVACPLVEIPMIK</sequence>
<organism evidence="2 3">
    <name type="scientific">Ensete ventricosum</name>
    <name type="common">Abyssinian banana</name>
    <name type="synonym">Musa ensete</name>
    <dbReference type="NCBI Taxonomy" id="4639"/>
    <lineage>
        <taxon>Eukaryota</taxon>
        <taxon>Viridiplantae</taxon>
        <taxon>Streptophyta</taxon>
        <taxon>Embryophyta</taxon>
        <taxon>Tracheophyta</taxon>
        <taxon>Spermatophyta</taxon>
        <taxon>Magnoliopsida</taxon>
        <taxon>Liliopsida</taxon>
        <taxon>Zingiberales</taxon>
        <taxon>Musaceae</taxon>
        <taxon>Ensete</taxon>
    </lineage>
</organism>
<gene>
    <name evidence="2" type="ORF">B296_00049292</name>
</gene>
<accession>A0A426YRC2</accession>